<dbReference type="EMBL" id="UOEU01000607">
    <property type="protein sequence ID" value="VAW35955.1"/>
    <property type="molecule type" value="Genomic_DNA"/>
</dbReference>
<dbReference type="PIRSF" id="PIRSF028744">
    <property type="entry name" value="Addict_mod_HI1419"/>
    <property type="match status" value="1"/>
</dbReference>
<gene>
    <name evidence="1" type="ORF">MNBD_CHLOROFLEXI01-457</name>
</gene>
<dbReference type="AlphaFoldDB" id="A0A3B0UXI4"/>
<dbReference type="PANTHER" id="PTHR41791:SF1">
    <property type="entry name" value="SSL7039 PROTEIN"/>
    <property type="match status" value="1"/>
</dbReference>
<dbReference type="PANTHER" id="PTHR41791">
    <property type="entry name" value="SSL7039 PROTEIN"/>
    <property type="match status" value="1"/>
</dbReference>
<evidence type="ECO:0000313" key="1">
    <source>
        <dbReference type="EMBL" id="VAW35955.1"/>
    </source>
</evidence>
<accession>A0A3B0UXI4</accession>
<dbReference type="InterPro" id="IPR014056">
    <property type="entry name" value="TypeIITA-like_toxin_pred"/>
</dbReference>
<proteinExistence type="predicted"/>
<protein>
    <recommendedName>
        <fullName evidence="2">Toxin</fullName>
    </recommendedName>
</protein>
<sequence length="106" mass="12383">MEVKEYVRIDGSNPFNKWFNRLDAQAAVKVTVAIARIEQGNSSNIKWFKGLGEYRINWGPGYRLYFAQEGKKLIILFGGGTKKRQQKDIERAAELLREYKSRKRSR</sequence>
<name>A0A3B0UXI4_9ZZZZ</name>
<organism evidence="1">
    <name type="scientific">hydrothermal vent metagenome</name>
    <dbReference type="NCBI Taxonomy" id="652676"/>
    <lineage>
        <taxon>unclassified sequences</taxon>
        <taxon>metagenomes</taxon>
        <taxon>ecological metagenomes</taxon>
    </lineage>
</organism>
<reference evidence="1" key="1">
    <citation type="submission" date="2018-06" db="EMBL/GenBank/DDBJ databases">
        <authorList>
            <person name="Zhirakovskaya E."/>
        </authorList>
    </citation>
    <scope>NUCLEOTIDE SEQUENCE</scope>
</reference>
<dbReference type="NCBIfam" id="TIGR02683">
    <property type="entry name" value="upstrm_HI1419"/>
    <property type="match status" value="1"/>
</dbReference>
<evidence type="ECO:0008006" key="2">
    <source>
        <dbReference type="Google" id="ProtNLM"/>
    </source>
</evidence>